<dbReference type="InterPro" id="IPR032675">
    <property type="entry name" value="LRR_dom_sf"/>
</dbReference>
<organism evidence="1 2">
    <name type="scientific">Lasius platythorax</name>
    <dbReference type="NCBI Taxonomy" id="488582"/>
    <lineage>
        <taxon>Eukaryota</taxon>
        <taxon>Metazoa</taxon>
        <taxon>Ecdysozoa</taxon>
        <taxon>Arthropoda</taxon>
        <taxon>Hexapoda</taxon>
        <taxon>Insecta</taxon>
        <taxon>Pterygota</taxon>
        <taxon>Neoptera</taxon>
        <taxon>Endopterygota</taxon>
        <taxon>Hymenoptera</taxon>
        <taxon>Apocrita</taxon>
        <taxon>Aculeata</taxon>
        <taxon>Formicoidea</taxon>
        <taxon>Formicidae</taxon>
        <taxon>Formicinae</taxon>
        <taxon>Lasius</taxon>
        <taxon>Lasius</taxon>
    </lineage>
</organism>
<evidence type="ECO:0008006" key="3">
    <source>
        <dbReference type="Google" id="ProtNLM"/>
    </source>
</evidence>
<dbReference type="InterPro" id="IPR001611">
    <property type="entry name" value="Leu-rich_rpt"/>
</dbReference>
<reference evidence="1" key="1">
    <citation type="submission" date="2024-04" db="EMBL/GenBank/DDBJ databases">
        <authorList>
            <consortium name="Molecular Ecology Group"/>
        </authorList>
    </citation>
    <scope>NUCLEOTIDE SEQUENCE</scope>
</reference>
<keyword evidence="2" id="KW-1185">Reference proteome</keyword>
<dbReference type="InterPro" id="IPR043313">
    <property type="entry name" value="LRMDA"/>
</dbReference>
<dbReference type="EMBL" id="OZ034829">
    <property type="protein sequence ID" value="CAL1685416.1"/>
    <property type="molecule type" value="Genomic_DNA"/>
</dbReference>
<dbReference type="Gene3D" id="3.80.10.10">
    <property type="entry name" value="Ribonuclease Inhibitor"/>
    <property type="match status" value="1"/>
</dbReference>
<accession>A0AAV2NY46</accession>
<proteinExistence type="predicted"/>
<protein>
    <recommendedName>
        <fullName evidence="3">Leucine-rich melanocyte differentiation-associated protein-like</fullName>
    </recommendedName>
</protein>
<dbReference type="Proteomes" id="UP001497644">
    <property type="component" value="Chromosome 6"/>
</dbReference>
<evidence type="ECO:0000313" key="2">
    <source>
        <dbReference type="Proteomes" id="UP001497644"/>
    </source>
</evidence>
<dbReference type="SUPFAM" id="SSF52058">
    <property type="entry name" value="L domain-like"/>
    <property type="match status" value="1"/>
</dbReference>
<dbReference type="AlphaFoldDB" id="A0AAV2NY46"/>
<dbReference type="PROSITE" id="PS51450">
    <property type="entry name" value="LRR"/>
    <property type="match status" value="2"/>
</dbReference>
<dbReference type="PANTHER" id="PTHR46282:SF1">
    <property type="entry name" value="LEUCINE-RICH REPEAT-CONTAINING PROTEIN 72-LIKE"/>
    <property type="match status" value="1"/>
</dbReference>
<evidence type="ECO:0000313" key="1">
    <source>
        <dbReference type="EMBL" id="CAL1685416.1"/>
    </source>
</evidence>
<name>A0AAV2NY46_9HYME</name>
<dbReference type="PANTHER" id="PTHR46282">
    <property type="entry name" value="LEUCINE-RICH MELANOCYTE DIFFERENTIATION-ASSOCIATED PROTEIN"/>
    <property type="match status" value="1"/>
</dbReference>
<sequence length="248" mass="28855">MSGASNEVKHTLKAKEEEEYAMTCLGTYVFMDKHCRQLSISDGSSGKQIDSLSLAYEDLFTMPYSVIQDYGFIIKHLDISHNVFSRNLQFLSEFDNLRSLNLDHNKIDETTVFPFMPNLELLWLNHNLIKNLYPFIKNLYKSIPNLKYLCLMGNEAAPSYLNGGSFFEYLQYRLFVLSWFPHLMHLDDRIVTDEQLLEAKRLFKRPLFENVIELPECIKDLHNKINIFSKPSILSDGQKISRGTNLII</sequence>
<gene>
    <name evidence="1" type="ORF">LPLAT_LOCUS10913</name>
</gene>